<dbReference type="Pfam" id="PF11157">
    <property type="entry name" value="DUF2937"/>
    <property type="match status" value="1"/>
</dbReference>
<comment type="caution">
    <text evidence="2">The sequence shown here is derived from an EMBL/GenBank/DDBJ whole genome shotgun (WGS) entry which is preliminary data.</text>
</comment>
<proteinExistence type="predicted"/>
<name>A0ABW4EGV8_9RHOB</name>
<reference evidence="3" key="1">
    <citation type="journal article" date="2019" name="Int. J. Syst. Evol. Microbiol.">
        <title>The Global Catalogue of Microorganisms (GCM) 10K type strain sequencing project: providing services to taxonomists for standard genome sequencing and annotation.</title>
        <authorList>
            <consortium name="The Broad Institute Genomics Platform"/>
            <consortium name="The Broad Institute Genome Sequencing Center for Infectious Disease"/>
            <person name="Wu L."/>
            <person name="Ma J."/>
        </authorList>
    </citation>
    <scope>NUCLEOTIDE SEQUENCE [LARGE SCALE GENOMIC DNA]</scope>
    <source>
        <strain evidence="3">CGMCC 1.12477</strain>
    </source>
</reference>
<dbReference type="EMBL" id="JBHUDD010000046">
    <property type="protein sequence ID" value="MFD1509173.1"/>
    <property type="molecule type" value="Genomic_DNA"/>
</dbReference>
<dbReference type="Proteomes" id="UP001597186">
    <property type="component" value="Unassembled WGS sequence"/>
</dbReference>
<evidence type="ECO:0000313" key="2">
    <source>
        <dbReference type="EMBL" id="MFD1509173.1"/>
    </source>
</evidence>
<keyword evidence="1" id="KW-0472">Membrane</keyword>
<organism evidence="2 3">
    <name type="scientific">Lacimonas salitolerans</name>
    <dbReference type="NCBI Taxonomy" id="1323750"/>
    <lineage>
        <taxon>Bacteria</taxon>
        <taxon>Pseudomonadati</taxon>
        <taxon>Pseudomonadota</taxon>
        <taxon>Alphaproteobacteria</taxon>
        <taxon>Rhodobacterales</taxon>
        <taxon>Paracoccaceae</taxon>
        <taxon>Lacimonas</taxon>
    </lineage>
</organism>
<evidence type="ECO:0000256" key="1">
    <source>
        <dbReference type="SAM" id="Phobius"/>
    </source>
</evidence>
<gene>
    <name evidence="2" type="ORF">ACFTOW_07135</name>
</gene>
<keyword evidence="1" id="KW-1133">Transmembrane helix</keyword>
<keyword evidence="3" id="KW-1185">Reference proteome</keyword>
<feature type="transmembrane region" description="Helical" evidence="1">
    <location>
        <begin position="128"/>
        <end position="151"/>
    </location>
</feature>
<keyword evidence="1" id="KW-0812">Transmembrane</keyword>
<accession>A0ABW4EGV8</accession>
<sequence length="172" mass="18458">MILRAIALVGGLAGAMGLSQFPEYSQQYSQRLGGAVDELSRVVSDFDASAQAVGLTREAALEQMAGTAFLDRRRADMARTFDRHARLSADLAALRGAGPFMRAYHAARLTDAEIAARAWGDYRPALPLTFAGVVFAGLGFLAGAMMLSGLWRMLCWPFRGRSMGAKGLSRLG</sequence>
<dbReference type="InterPro" id="IPR022584">
    <property type="entry name" value="DUF2937"/>
</dbReference>
<dbReference type="RefSeq" id="WP_379914372.1">
    <property type="nucleotide sequence ID" value="NZ_JBHUDD010000046.1"/>
</dbReference>
<evidence type="ECO:0000313" key="3">
    <source>
        <dbReference type="Proteomes" id="UP001597186"/>
    </source>
</evidence>
<protein>
    <submittedName>
        <fullName evidence="2">DUF2937 family protein</fullName>
    </submittedName>
</protein>